<name>A0A915PSR6_9BILA</name>
<organism evidence="1 2">
    <name type="scientific">Setaria digitata</name>
    <dbReference type="NCBI Taxonomy" id="48799"/>
    <lineage>
        <taxon>Eukaryota</taxon>
        <taxon>Metazoa</taxon>
        <taxon>Ecdysozoa</taxon>
        <taxon>Nematoda</taxon>
        <taxon>Chromadorea</taxon>
        <taxon>Rhabditida</taxon>
        <taxon>Spirurina</taxon>
        <taxon>Spiruromorpha</taxon>
        <taxon>Filarioidea</taxon>
        <taxon>Setariidae</taxon>
        <taxon>Setaria</taxon>
    </lineage>
</organism>
<keyword evidence="1" id="KW-1185">Reference proteome</keyword>
<evidence type="ECO:0000313" key="2">
    <source>
        <dbReference type="WBParaSite" id="sdigi.contig232.g6444.t1"/>
    </source>
</evidence>
<reference evidence="2" key="1">
    <citation type="submission" date="2022-11" db="UniProtKB">
        <authorList>
            <consortium name="WormBaseParasite"/>
        </authorList>
    </citation>
    <scope>IDENTIFICATION</scope>
</reference>
<dbReference type="AlphaFoldDB" id="A0A915PSR6"/>
<evidence type="ECO:0000313" key="1">
    <source>
        <dbReference type="Proteomes" id="UP000887581"/>
    </source>
</evidence>
<protein>
    <submittedName>
        <fullName evidence="2">Uncharacterized protein</fullName>
    </submittedName>
</protein>
<dbReference type="WBParaSite" id="sdigi.contig232.g6444.t1">
    <property type="protein sequence ID" value="sdigi.contig232.g6444.t1"/>
    <property type="gene ID" value="sdigi.contig232.g6444"/>
</dbReference>
<dbReference type="Proteomes" id="UP000887581">
    <property type="component" value="Unplaced"/>
</dbReference>
<sequence>MYSKYQESELIEMKNSADEKIQSDTKFENISTISNNKFKKKHEELLKSSEEILYKLEKVRQTKAYEMMKYEKIARMNASSVAAYLRQQRMKPNDISTLSQKDMITQKRCDEIRNHAATIIQRFFHRIIRQKQIDRLLCTWKWIPIKKRIKYIEAIAVRMSDGVVPRRIDHLTTRDKLEEHRRTMYTNVCNYIRREQLIHGIKRDLKLLNGKYNSEEFPVTTKIIPLTRKILHEI</sequence>
<accession>A0A915PSR6</accession>
<proteinExistence type="predicted"/>